<organism evidence="1 2">
    <name type="scientific">Pseudoflavonifractor capillosus ATCC 29799</name>
    <dbReference type="NCBI Taxonomy" id="411467"/>
    <lineage>
        <taxon>Bacteria</taxon>
        <taxon>Bacillati</taxon>
        <taxon>Bacillota</taxon>
        <taxon>Clostridia</taxon>
        <taxon>Eubacteriales</taxon>
        <taxon>Oscillospiraceae</taxon>
        <taxon>Pseudoflavonifractor</taxon>
    </lineage>
</organism>
<evidence type="ECO:0000313" key="2">
    <source>
        <dbReference type="Proteomes" id="UP000003639"/>
    </source>
</evidence>
<dbReference type="InterPro" id="IPR006439">
    <property type="entry name" value="HAD-SF_hydro_IA"/>
</dbReference>
<gene>
    <name evidence="1" type="primary">yqeG</name>
    <name evidence="1" type="ORF">BACCAP_04383</name>
</gene>
<dbReference type="GO" id="GO:0008962">
    <property type="term" value="F:phosphatidylglycerophosphatase activity"/>
    <property type="evidence" value="ECO:0007669"/>
    <property type="project" value="InterPro"/>
</dbReference>
<accession>A6P1L6</accession>
<dbReference type="STRING" id="411467.BACCAP_04383"/>
<dbReference type="AlphaFoldDB" id="A6P1L6"/>
<dbReference type="EC" id="3.1.3.-" evidence="1"/>
<dbReference type="NCBIfam" id="TIGR01668">
    <property type="entry name" value="YqeG_hyp_ppase"/>
    <property type="match status" value="1"/>
</dbReference>
<dbReference type="Pfam" id="PF00702">
    <property type="entry name" value="Hydrolase"/>
    <property type="match status" value="1"/>
</dbReference>
<dbReference type="Proteomes" id="UP000003639">
    <property type="component" value="Unassembled WGS sequence"/>
</dbReference>
<name>A6P1L6_9FIRM</name>
<dbReference type="eggNOG" id="COG2179">
    <property type="taxonomic scope" value="Bacteria"/>
</dbReference>
<evidence type="ECO:0000313" key="1">
    <source>
        <dbReference type="EMBL" id="EDM97908.1"/>
    </source>
</evidence>
<reference evidence="1 2" key="2">
    <citation type="submission" date="2007-06" db="EMBL/GenBank/DDBJ databases">
        <title>Draft genome sequence of Pseudoflavonifractor capillosus ATCC 29799.</title>
        <authorList>
            <person name="Sudarsanam P."/>
            <person name="Ley R."/>
            <person name="Guruge J."/>
            <person name="Turnbaugh P.J."/>
            <person name="Mahowald M."/>
            <person name="Liep D."/>
            <person name="Gordon J."/>
        </authorList>
    </citation>
    <scope>NUCLEOTIDE SEQUENCE [LARGE SCALE GENOMIC DNA]</scope>
    <source>
        <strain evidence="1 2">ATCC 29799</strain>
    </source>
</reference>
<keyword evidence="1" id="KW-0378">Hydrolase</keyword>
<comment type="caution">
    <text evidence="1">The sequence shown here is derived from an EMBL/GenBank/DDBJ whole genome shotgun (WGS) entry which is preliminary data.</text>
</comment>
<reference evidence="1 2" key="1">
    <citation type="submission" date="2007-04" db="EMBL/GenBank/DDBJ databases">
        <authorList>
            <person name="Fulton L."/>
            <person name="Clifton S."/>
            <person name="Fulton B."/>
            <person name="Xu J."/>
            <person name="Minx P."/>
            <person name="Pepin K.H."/>
            <person name="Johnson M."/>
            <person name="Thiruvilangam P."/>
            <person name="Bhonagiri V."/>
            <person name="Nash W.E."/>
            <person name="Mardis E.R."/>
            <person name="Wilson R.K."/>
        </authorList>
    </citation>
    <scope>NUCLEOTIDE SEQUENCE [LARGE SCALE GENOMIC DNA]</scope>
    <source>
        <strain evidence="1 2">ATCC 29799</strain>
    </source>
</reference>
<sequence>MLRLRSRTDEVNGLPFSLIPHRVYDSIYDIDPAALKAAGITLLLADLDNTLAKYGQPEPDQPLRDWKDSLEAAGVELYLLSNSRKPTRASHFAQALGIPYQGHSGKPGTAGYFRAMERMGRKPEQTAMVGDQIFTDILGARRSGVKALMVEPIELAGNPGRYIRYAVEEPFRLLGRRNNRRTL</sequence>
<dbReference type="InterPro" id="IPR036412">
    <property type="entry name" value="HAD-like_sf"/>
</dbReference>
<protein>
    <submittedName>
        <fullName evidence="1">HAD phosphatase, family IIIA</fullName>
        <ecNumber evidence="1">3.1.3.-</ecNumber>
    </submittedName>
</protein>
<proteinExistence type="predicted"/>
<dbReference type="InterPro" id="IPR023214">
    <property type="entry name" value="HAD_sf"/>
</dbReference>
<dbReference type="SUPFAM" id="SSF56784">
    <property type="entry name" value="HAD-like"/>
    <property type="match status" value="1"/>
</dbReference>
<dbReference type="NCBIfam" id="TIGR01549">
    <property type="entry name" value="HAD-SF-IA-v1"/>
    <property type="match status" value="1"/>
</dbReference>
<dbReference type="Gene3D" id="3.40.50.1000">
    <property type="entry name" value="HAD superfamily/HAD-like"/>
    <property type="match status" value="1"/>
</dbReference>
<dbReference type="InterPro" id="IPR010021">
    <property type="entry name" value="PGPP1/Gep4"/>
</dbReference>
<dbReference type="EMBL" id="AAXG02000047">
    <property type="protein sequence ID" value="EDM97908.1"/>
    <property type="molecule type" value="Genomic_DNA"/>
</dbReference>
<keyword evidence="2" id="KW-1185">Reference proteome</keyword>
<dbReference type="OrthoDB" id="9787572at2"/>